<proteinExistence type="predicted"/>
<name>A0AC60Q1U4_IXOPE</name>
<organism evidence="1 2">
    <name type="scientific">Ixodes persulcatus</name>
    <name type="common">Taiga tick</name>
    <dbReference type="NCBI Taxonomy" id="34615"/>
    <lineage>
        <taxon>Eukaryota</taxon>
        <taxon>Metazoa</taxon>
        <taxon>Ecdysozoa</taxon>
        <taxon>Arthropoda</taxon>
        <taxon>Chelicerata</taxon>
        <taxon>Arachnida</taxon>
        <taxon>Acari</taxon>
        <taxon>Parasitiformes</taxon>
        <taxon>Ixodida</taxon>
        <taxon>Ixodoidea</taxon>
        <taxon>Ixodidae</taxon>
        <taxon>Ixodinae</taxon>
        <taxon>Ixodes</taxon>
    </lineage>
</organism>
<accession>A0AC60Q1U4</accession>
<evidence type="ECO:0000313" key="2">
    <source>
        <dbReference type="Proteomes" id="UP000805193"/>
    </source>
</evidence>
<dbReference type="Proteomes" id="UP000805193">
    <property type="component" value="Unassembled WGS sequence"/>
</dbReference>
<reference evidence="1 2" key="1">
    <citation type="journal article" date="2020" name="Cell">
        <title>Large-Scale Comparative Analyses of Tick Genomes Elucidate Their Genetic Diversity and Vector Capacities.</title>
        <authorList>
            <consortium name="Tick Genome and Microbiome Consortium (TIGMIC)"/>
            <person name="Jia N."/>
            <person name="Wang J."/>
            <person name="Shi W."/>
            <person name="Du L."/>
            <person name="Sun Y."/>
            <person name="Zhan W."/>
            <person name="Jiang J.F."/>
            <person name="Wang Q."/>
            <person name="Zhang B."/>
            <person name="Ji P."/>
            <person name="Bell-Sakyi L."/>
            <person name="Cui X.M."/>
            <person name="Yuan T.T."/>
            <person name="Jiang B.G."/>
            <person name="Yang W.F."/>
            <person name="Lam T.T."/>
            <person name="Chang Q.C."/>
            <person name="Ding S.J."/>
            <person name="Wang X.J."/>
            <person name="Zhu J.G."/>
            <person name="Ruan X.D."/>
            <person name="Zhao L."/>
            <person name="Wei J.T."/>
            <person name="Ye R.Z."/>
            <person name="Que T.C."/>
            <person name="Du C.H."/>
            <person name="Zhou Y.H."/>
            <person name="Cheng J.X."/>
            <person name="Dai P.F."/>
            <person name="Guo W.B."/>
            <person name="Han X.H."/>
            <person name="Huang E.J."/>
            <person name="Li L.F."/>
            <person name="Wei W."/>
            <person name="Gao Y.C."/>
            <person name="Liu J.Z."/>
            <person name="Shao H.Z."/>
            <person name="Wang X."/>
            <person name="Wang C.C."/>
            <person name="Yang T.C."/>
            <person name="Huo Q.B."/>
            <person name="Li W."/>
            <person name="Chen H.Y."/>
            <person name="Chen S.E."/>
            <person name="Zhou L.G."/>
            <person name="Ni X.B."/>
            <person name="Tian J.H."/>
            <person name="Sheng Y."/>
            <person name="Liu T."/>
            <person name="Pan Y.S."/>
            <person name="Xia L.Y."/>
            <person name="Li J."/>
            <person name="Zhao F."/>
            <person name="Cao W.C."/>
        </authorList>
    </citation>
    <scope>NUCLEOTIDE SEQUENCE [LARGE SCALE GENOMIC DNA]</scope>
    <source>
        <strain evidence="1">Iper-2018</strain>
    </source>
</reference>
<evidence type="ECO:0000313" key="1">
    <source>
        <dbReference type="EMBL" id="KAG0426947.1"/>
    </source>
</evidence>
<protein>
    <submittedName>
        <fullName evidence="1">Uncharacterized protein</fullName>
    </submittedName>
</protein>
<comment type="caution">
    <text evidence="1">The sequence shown here is derived from an EMBL/GenBank/DDBJ whole genome shotgun (WGS) entry which is preliminary data.</text>
</comment>
<dbReference type="EMBL" id="JABSTQ010009670">
    <property type="protein sequence ID" value="KAG0426947.1"/>
    <property type="molecule type" value="Genomic_DNA"/>
</dbReference>
<keyword evidence="2" id="KW-1185">Reference proteome</keyword>
<gene>
    <name evidence="1" type="ORF">HPB47_025973</name>
</gene>
<sequence length="372" mass="41812">MASNAASSSTSPARIFSKIRCAKISKECKPVIANVYASTRRRFPEMSVREILERVSNDTGVCARTVAKYKAQCLSGKVASPKRRPRNVKVSSSRTVKHDEFTLNAIRLKVHRKYSEGEIPTLDSILEAVNEDDELPDLSKTTLWRLLKDIGFTFEKRKRRLALIERSDIIAWRRRYLRAIKEFRRQGRSIVYLDETWVNAGHTKQFVWQDKTVKSSQDAFLKGLTTGLAAPSGKGGRLILVHAGSSETGFVEGAADFFRAKKGNTADYHSEMDGTYFEGWFSSQLLPKIPPRSIIVMDNAPYHSVALEKAPTSSTRKADIQAWLTKKGISWSGDMVRAELLELSKKVRTPGTVYRIDTLAAAHSHEVLRLPP</sequence>